<dbReference type="Pfam" id="PF08241">
    <property type="entry name" value="Methyltransf_11"/>
    <property type="match status" value="1"/>
</dbReference>
<dbReference type="OrthoDB" id="2013972at2759"/>
<dbReference type="InterPro" id="IPR029063">
    <property type="entry name" value="SAM-dependent_MTases_sf"/>
</dbReference>
<dbReference type="Gene3D" id="3.40.50.150">
    <property type="entry name" value="Vaccinia Virus protein VP39"/>
    <property type="match status" value="1"/>
</dbReference>
<evidence type="ECO:0000313" key="3">
    <source>
        <dbReference type="Proteomes" id="UP000624404"/>
    </source>
</evidence>
<dbReference type="SUPFAM" id="SSF53335">
    <property type="entry name" value="S-adenosyl-L-methionine-dependent methyltransferases"/>
    <property type="match status" value="1"/>
</dbReference>
<gene>
    <name evidence="2" type="ORF">SCLTRI_LOCUS3075</name>
</gene>
<dbReference type="PANTHER" id="PTHR43036:SF2">
    <property type="entry name" value="OS04G0481300 PROTEIN"/>
    <property type="match status" value="1"/>
</dbReference>
<evidence type="ECO:0000313" key="2">
    <source>
        <dbReference type="EMBL" id="CAD6443283.1"/>
    </source>
</evidence>
<dbReference type="AlphaFoldDB" id="A0A8H2VS11"/>
<feature type="domain" description="Methyltransferase type 11" evidence="1">
    <location>
        <begin position="159"/>
        <end position="197"/>
    </location>
</feature>
<accession>A0A8H2VS11</accession>
<dbReference type="InterPro" id="IPR013216">
    <property type="entry name" value="Methyltransf_11"/>
</dbReference>
<comment type="caution">
    <text evidence="2">The sequence shown here is derived from an EMBL/GenBank/DDBJ whole genome shotgun (WGS) entry which is preliminary data.</text>
</comment>
<dbReference type="GO" id="GO:0008757">
    <property type="term" value="F:S-adenosylmethionine-dependent methyltransferase activity"/>
    <property type="evidence" value="ECO:0007669"/>
    <property type="project" value="InterPro"/>
</dbReference>
<protein>
    <submittedName>
        <fullName evidence="2">66f8a4da-8e44-47cd-9638-d4564a310c63-CDS</fullName>
    </submittedName>
</protein>
<dbReference type="PANTHER" id="PTHR43036">
    <property type="entry name" value="OSJNBB0011N17.9 PROTEIN"/>
    <property type="match status" value="1"/>
</dbReference>
<proteinExistence type="predicted"/>
<keyword evidence="3" id="KW-1185">Reference proteome</keyword>
<organism evidence="2 3">
    <name type="scientific">Sclerotinia trifoliorum</name>
    <dbReference type="NCBI Taxonomy" id="28548"/>
    <lineage>
        <taxon>Eukaryota</taxon>
        <taxon>Fungi</taxon>
        <taxon>Dikarya</taxon>
        <taxon>Ascomycota</taxon>
        <taxon>Pezizomycotina</taxon>
        <taxon>Leotiomycetes</taxon>
        <taxon>Helotiales</taxon>
        <taxon>Sclerotiniaceae</taxon>
        <taxon>Sclerotinia</taxon>
    </lineage>
</organism>
<sequence length="264" mass="30398">MSIHGHFWKSTFSRPMINLSLVTQSFTGNRTMTSNPLPLLPFPKITPLPRSLYPTSFNFTRSDFRRQDESPDTEWYSQPRFVQHIDEGAIFTLKHYYSHIITPASFVLDICSSWVSHLPSPLKPILMIGIGMNEAELERNEHLTSYLVKDLNVDPTFQEVIDASMDVVICNVSVDYLTQPIRVFEGMRRVLKEGGAAHIAFSNRYFPTKAVERWLTMDDGDRRKWVGGYFWASGGWENIEEVVLKEGRYEDPLFVVRARKMGGI</sequence>
<dbReference type="Proteomes" id="UP000624404">
    <property type="component" value="Unassembled WGS sequence"/>
</dbReference>
<dbReference type="EMBL" id="CAJHIA010000010">
    <property type="protein sequence ID" value="CAD6443283.1"/>
    <property type="molecule type" value="Genomic_DNA"/>
</dbReference>
<reference evidence="2" key="1">
    <citation type="submission" date="2020-10" db="EMBL/GenBank/DDBJ databases">
        <authorList>
            <person name="Kusch S."/>
        </authorList>
    </citation>
    <scope>NUCLEOTIDE SEQUENCE</scope>
    <source>
        <strain evidence="2">SwB9</strain>
    </source>
</reference>
<evidence type="ECO:0000259" key="1">
    <source>
        <dbReference type="Pfam" id="PF08241"/>
    </source>
</evidence>
<name>A0A8H2VS11_9HELO</name>